<dbReference type="InterPro" id="IPR029044">
    <property type="entry name" value="Nucleotide-diphossugar_trans"/>
</dbReference>
<accession>A0ABP8FGU4</accession>
<comment type="caution">
    <text evidence="2">The sequence shown here is derived from an EMBL/GenBank/DDBJ whole genome shotgun (WGS) entry which is preliminary data.</text>
</comment>
<reference evidence="3" key="1">
    <citation type="journal article" date="2019" name="Int. J. Syst. Evol. Microbiol.">
        <title>The Global Catalogue of Microorganisms (GCM) 10K type strain sequencing project: providing services to taxonomists for standard genome sequencing and annotation.</title>
        <authorList>
            <consortium name="The Broad Institute Genomics Platform"/>
            <consortium name="The Broad Institute Genome Sequencing Center for Infectious Disease"/>
            <person name="Wu L."/>
            <person name="Ma J."/>
        </authorList>
    </citation>
    <scope>NUCLEOTIDE SEQUENCE [LARGE SCALE GENOMIC DNA]</scope>
    <source>
        <strain evidence="3">JCM 17917</strain>
    </source>
</reference>
<dbReference type="Proteomes" id="UP001501844">
    <property type="component" value="Unassembled WGS sequence"/>
</dbReference>
<evidence type="ECO:0000259" key="1">
    <source>
        <dbReference type="Pfam" id="PF00535"/>
    </source>
</evidence>
<dbReference type="PANTHER" id="PTHR22916">
    <property type="entry name" value="GLYCOSYLTRANSFERASE"/>
    <property type="match status" value="1"/>
</dbReference>
<name>A0ABP8FGU4_9BACT</name>
<feature type="domain" description="Glycosyltransferase 2-like" evidence="1">
    <location>
        <begin position="10"/>
        <end position="184"/>
    </location>
</feature>
<dbReference type="RefSeq" id="WP_345164444.1">
    <property type="nucleotide sequence ID" value="NZ_BAABGX010000002.1"/>
</dbReference>
<proteinExistence type="predicted"/>
<gene>
    <name evidence="2" type="ORF">GCM10023183_15960</name>
</gene>
<dbReference type="Gene3D" id="3.90.550.10">
    <property type="entry name" value="Spore Coat Polysaccharide Biosynthesis Protein SpsA, Chain A"/>
    <property type="match status" value="1"/>
</dbReference>
<organism evidence="2 3">
    <name type="scientific">Nibribacter koreensis</name>
    <dbReference type="NCBI Taxonomy" id="1084519"/>
    <lineage>
        <taxon>Bacteria</taxon>
        <taxon>Pseudomonadati</taxon>
        <taxon>Bacteroidota</taxon>
        <taxon>Cytophagia</taxon>
        <taxon>Cytophagales</taxon>
        <taxon>Hymenobacteraceae</taxon>
        <taxon>Nibribacter</taxon>
    </lineage>
</organism>
<dbReference type="EMBL" id="BAABGX010000002">
    <property type="protein sequence ID" value="GAA4303376.1"/>
    <property type="molecule type" value="Genomic_DNA"/>
</dbReference>
<evidence type="ECO:0000313" key="3">
    <source>
        <dbReference type="Proteomes" id="UP001501844"/>
    </source>
</evidence>
<dbReference type="CDD" id="cd00761">
    <property type="entry name" value="Glyco_tranf_GTA_type"/>
    <property type="match status" value="1"/>
</dbReference>
<evidence type="ECO:0000313" key="2">
    <source>
        <dbReference type="EMBL" id="GAA4303376.1"/>
    </source>
</evidence>
<dbReference type="InterPro" id="IPR001173">
    <property type="entry name" value="Glyco_trans_2-like"/>
</dbReference>
<sequence length="309" mass="35497">MSTLNQPLVSVIIPFYNEKDFLSEAIDSVRQQTYPDWEIILVDDGSTNHSHEIAQGYAAAYPQKIKYVEHGGHVNKGAAASRNLGIRHAKGELLAFLDSDDVWLPFKLQTQVDIFLQNPVVGLAAEASEYWFSWDNPTKKDVEVQVGVLPDKVYAPGALTKALYPLQPNSCPCPSALIMTREAFERSGGFEESFIKEYQMYEDQAFLSKVYLKEHVYISSECNNRYRQRIGSVEQSAKANGLYHVARQYFLEWFEKYLDQNKVNDPEIRALLEKAFLPYRHPQAYYFKHTLPTRLKRLFKKGMHKLTAS</sequence>
<keyword evidence="3" id="KW-1185">Reference proteome</keyword>
<dbReference type="Pfam" id="PF00535">
    <property type="entry name" value="Glycos_transf_2"/>
    <property type="match status" value="1"/>
</dbReference>
<dbReference type="PANTHER" id="PTHR22916:SF3">
    <property type="entry name" value="UDP-GLCNAC:BETAGAL BETA-1,3-N-ACETYLGLUCOSAMINYLTRANSFERASE-LIKE PROTEIN 1"/>
    <property type="match status" value="1"/>
</dbReference>
<dbReference type="SUPFAM" id="SSF53448">
    <property type="entry name" value="Nucleotide-diphospho-sugar transferases"/>
    <property type="match status" value="1"/>
</dbReference>
<protein>
    <recommendedName>
        <fullName evidence="1">Glycosyltransferase 2-like domain-containing protein</fullName>
    </recommendedName>
</protein>